<dbReference type="PANTHER" id="PTHR34475:SF1">
    <property type="entry name" value="CYTOSKELETON PROTEIN RODZ"/>
    <property type="match status" value="1"/>
</dbReference>
<dbReference type="Pfam" id="PF13413">
    <property type="entry name" value="HTH_25"/>
    <property type="match status" value="1"/>
</dbReference>
<feature type="domain" description="HTH cro/C1-type" evidence="2">
    <location>
        <begin position="18"/>
        <end position="50"/>
    </location>
</feature>
<feature type="transmembrane region" description="Helical" evidence="1">
    <location>
        <begin position="113"/>
        <end position="134"/>
    </location>
</feature>
<dbReference type="SUPFAM" id="SSF47413">
    <property type="entry name" value="lambda repressor-like DNA-binding domains"/>
    <property type="match status" value="1"/>
</dbReference>
<proteinExistence type="predicted"/>
<dbReference type="Pfam" id="PF13464">
    <property type="entry name" value="RodZ_C"/>
    <property type="match status" value="1"/>
</dbReference>
<comment type="caution">
    <text evidence="3">The sequence shown here is derived from an EMBL/GenBank/DDBJ whole genome shotgun (WGS) entry which is preliminary data.</text>
</comment>
<dbReference type="InterPro" id="IPR001387">
    <property type="entry name" value="Cro/C1-type_HTH"/>
</dbReference>
<dbReference type="RefSeq" id="WP_131977654.1">
    <property type="nucleotide sequence ID" value="NZ_SLYB01000019.1"/>
</dbReference>
<dbReference type="OrthoDB" id="9790252at2"/>
<evidence type="ECO:0000313" key="4">
    <source>
        <dbReference type="Proteomes" id="UP000295763"/>
    </source>
</evidence>
<dbReference type="PANTHER" id="PTHR34475">
    <property type="match status" value="1"/>
</dbReference>
<accession>A0A4R2T898</accession>
<keyword evidence="4" id="KW-1185">Reference proteome</keyword>
<dbReference type="PROSITE" id="PS50943">
    <property type="entry name" value="HTH_CROC1"/>
    <property type="match status" value="1"/>
</dbReference>
<gene>
    <name evidence="3" type="ORF">EDC44_1196</name>
</gene>
<protein>
    <submittedName>
        <fullName evidence="3">Cytoskeleton protein RodZ</fullName>
    </submittedName>
</protein>
<dbReference type="Gene3D" id="1.10.260.40">
    <property type="entry name" value="lambda repressor-like DNA-binding domains"/>
    <property type="match status" value="1"/>
</dbReference>
<reference evidence="3 4" key="1">
    <citation type="submission" date="2019-03" db="EMBL/GenBank/DDBJ databases">
        <title>Genomic Encyclopedia of Type Strains, Phase IV (KMG-IV): sequencing the most valuable type-strain genomes for metagenomic binning, comparative biology and taxonomic classification.</title>
        <authorList>
            <person name="Goeker M."/>
        </authorList>
    </citation>
    <scope>NUCLEOTIDE SEQUENCE [LARGE SCALE GENOMIC DNA]</scope>
    <source>
        <strain evidence="3 4">DSM 28404</strain>
    </source>
</reference>
<evidence type="ECO:0000313" key="3">
    <source>
        <dbReference type="EMBL" id="TCP93408.1"/>
    </source>
</evidence>
<dbReference type="EMBL" id="SLYB01000019">
    <property type="protein sequence ID" value="TCP93408.1"/>
    <property type="molecule type" value="Genomic_DNA"/>
</dbReference>
<sequence length="324" mass="35800">MTENTTATESALTLGAQLRQAREALNLTMDDVAAKINLRPSILTKLENNQFVDPNTPPAFMRGYIRSYLKFLRLPENLISDSGLNFGETQKNDLGKNARAKKAVNSYSSHNRWVSWLTWLIILVAIAMTVLWWWENYQQSNAERDNLVENYVATNVIEVKSVENANSTEMTPALTVVENNNSTNTEIQPTVSGAAIPEQTAVQAEPITVSSVEATTQPVETPVIPATKTENNETENSETNTTNAAESADLRIEVTGSSCWISVKDANSKVLAQKEYRQGEILTFNEGSPYSLIIGAPGNVKITYQGNDFPLKVDGKVKKFKLPQ</sequence>
<dbReference type="InterPro" id="IPR050400">
    <property type="entry name" value="Bact_Cytoskel_RodZ"/>
</dbReference>
<dbReference type="InterPro" id="IPR010982">
    <property type="entry name" value="Lambda_DNA-bd_dom_sf"/>
</dbReference>
<dbReference type="SMART" id="SM00530">
    <property type="entry name" value="HTH_XRE"/>
    <property type="match status" value="1"/>
</dbReference>
<evidence type="ECO:0000259" key="2">
    <source>
        <dbReference type="PROSITE" id="PS50943"/>
    </source>
</evidence>
<keyword evidence="1" id="KW-0472">Membrane</keyword>
<dbReference type="AlphaFoldDB" id="A0A4R2T898"/>
<evidence type="ECO:0000256" key="1">
    <source>
        <dbReference type="SAM" id="Phobius"/>
    </source>
</evidence>
<keyword evidence="1" id="KW-1133">Transmembrane helix</keyword>
<dbReference type="InterPro" id="IPR025194">
    <property type="entry name" value="RodZ-like_C"/>
</dbReference>
<name>A0A4R2T898_9PAST</name>
<keyword evidence="1" id="KW-0812">Transmembrane</keyword>
<dbReference type="CDD" id="cd00093">
    <property type="entry name" value="HTH_XRE"/>
    <property type="match status" value="1"/>
</dbReference>
<dbReference type="GO" id="GO:0003677">
    <property type="term" value="F:DNA binding"/>
    <property type="evidence" value="ECO:0007669"/>
    <property type="project" value="InterPro"/>
</dbReference>
<organism evidence="3 4">
    <name type="scientific">Cricetibacter osteomyelitidis</name>
    <dbReference type="NCBI Taxonomy" id="1521931"/>
    <lineage>
        <taxon>Bacteria</taxon>
        <taxon>Pseudomonadati</taxon>
        <taxon>Pseudomonadota</taxon>
        <taxon>Gammaproteobacteria</taxon>
        <taxon>Pasteurellales</taxon>
        <taxon>Pasteurellaceae</taxon>
        <taxon>Cricetibacter</taxon>
    </lineage>
</organism>
<dbReference type="Proteomes" id="UP000295763">
    <property type="component" value="Unassembled WGS sequence"/>
</dbReference>